<keyword evidence="1" id="KW-1133">Transmembrane helix</keyword>
<organism evidence="2 3">
    <name type="scientific">Acidiphilium iwatense</name>
    <dbReference type="NCBI Taxonomy" id="768198"/>
    <lineage>
        <taxon>Bacteria</taxon>
        <taxon>Pseudomonadati</taxon>
        <taxon>Pseudomonadota</taxon>
        <taxon>Alphaproteobacteria</taxon>
        <taxon>Acetobacterales</taxon>
        <taxon>Acidocellaceae</taxon>
        <taxon>Acidiphilium</taxon>
    </lineage>
</organism>
<dbReference type="EMBL" id="JAKGBZ010000036">
    <property type="protein sequence ID" value="MCF3948020.1"/>
    <property type="molecule type" value="Genomic_DNA"/>
</dbReference>
<dbReference type="RefSeq" id="WP_235705313.1">
    <property type="nucleotide sequence ID" value="NZ_JAKGBZ010000036.1"/>
</dbReference>
<dbReference type="PROSITE" id="PS51257">
    <property type="entry name" value="PROKAR_LIPOPROTEIN"/>
    <property type="match status" value="1"/>
</dbReference>
<accession>A0ABS9E0U6</accession>
<protein>
    <recommendedName>
        <fullName evidence="4">Mercuric transport protein MerT</fullName>
    </recommendedName>
</protein>
<evidence type="ECO:0000313" key="2">
    <source>
        <dbReference type="EMBL" id="MCF3948020.1"/>
    </source>
</evidence>
<dbReference type="Proteomes" id="UP001521209">
    <property type="component" value="Unassembled WGS sequence"/>
</dbReference>
<evidence type="ECO:0000256" key="1">
    <source>
        <dbReference type="SAM" id="Phobius"/>
    </source>
</evidence>
<keyword evidence="1" id="KW-0472">Membrane</keyword>
<feature type="transmembrane region" description="Helical" evidence="1">
    <location>
        <begin position="82"/>
        <end position="109"/>
    </location>
</feature>
<evidence type="ECO:0000313" key="3">
    <source>
        <dbReference type="Proteomes" id="UP001521209"/>
    </source>
</evidence>
<sequence>MTRRWSPTLSLTGLVSSFGCAACCALPIMLAGTGLAGAWTLHLQLLVGPYERWWLWGSIILLAFGAVSWGREMRRLAARGHFQFSVMTYAVTPLILMLGVILLAGTLMVEHANFTDFL</sequence>
<keyword evidence="3" id="KW-1185">Reference proteome</keyword>
<reference evidence="2 3" key="1">
    <citation type="submission" date="2022-01" db="EMBL/GenBank/DDBJ databases">
        <authorList>
            <person name="Won M."/>
            <person name="Kim S.-J."/>
            <person name="Kwon S.-W."/>
        </authorList>
    </citation>
    <scope>NUCLEOTIDE SEQUENCE [LARGE SCALE GENOMIC DNA]</scope>
    <source>
        <strain evidence="2 3">KCTC 23505</strain>
    </source>
</reference>
<gene>
    <name evidence="2" type="ORF">L2A60_15185</name>
</gene>
<keyword evidence="1" id="KW-0812">Transmembrane</keyword>
<feature type="transmembrane region" description="Helical" evidence="1">
    <location>
        <begin position="54"/>
        <end position="70"/>
    </location>
</feature>
<evidence type="ECO:0008006" key="4">
    <source>
        <dbReference type="Google" id="ProtNLM"/>
    </source>
</evidence>
<comment type="caution">
    <text evidence="2">The sequence shown here is derived from an EMBL/GenBank/DDBJ whole genome shotgun (WGS) entry which is preliminary data.</text>
</comment>
<proteinExistence type="predicted"/>
<name>A0ABS9E0U6_9PROT</name>